<feature type="region of interest" description="Disordered" evidence="1">
    <location>
        <begin position="1"/>
        <end position="23"/>
    </location>
</feature>
<evidence type="ECO:0000313" key="4">
    <source>
        <dbReference type="Proteomes" id="UP000199320"/>
    </source>
</evidence>
<evidence type="ECO:0000256" key="1">
    <source>
        <dbReference type="SAM" id="MobiDB-lite"/>
    </source>
</evidence>
<gene>
    <name evidence="3" type="ORF">SAMN04488694_10990</name>
    <name evidence="2" type="ORF">SAMN05192552_1007118</name>
</gene>
<dbReference type="AlphaFoldDB" id="A0A1G6PFW3"/>
<dbReference type="STRING" id="392421.SAMN04488694_10990"/>
<dbReference type="Proteomes" id="UP000199320">
    <property type="component" value="Unassembled WGS sequence"/>
</dbReference>
<evidence type="ECO:0000313" key="2">
    <source>
        <dbReference type="EMBL" id="SDC79120.1"/>
    </source>
</evidence>
<dbReference type="EMBL" id="FOIC01000009">
    <property type="protein sequence ID" value="SET61997.1"/>
    <property type="molecule type" value="Genomic_DNA"/>
</dbReference>
<sequence length="40" mass="4178">MYEPVRARGSKAGRDGTELDSGIDSVDVASAIATEHATDE</sequence>
<evidence type="ECO:0000313" key="5">
    <source>
        <dbReference type="Proteomes" id="UP000324021"/>
    </source>
</evidence>
<evidence type="ECO:0000313" key="3">
    <source>
        <dbReference type="EMBL" id="SET61997.1"/>
    </source>
</evidence>
<name>A0A1G6PFW3_9EURY</name>
<protein>
    <submittedName>
        <fullName evidence="2">Uncharacterized protein</fullName>
    </submittedName>
</protein>
<accession>A0A1G6PFW3</accession>
<dbReference type="EMBL" id="FMZP01000007">
    <property type="protein sequence ID" value="SDC79120.1"/>
    <property type="molecule type" value="Genomic_DNA"/>
</dbReference>
<reference evidence="3" key="1">
    <citation type="submission" date="2016-10" db="EMBL/GenBank/DDBJ databases">
        <authorList>
            <person name="de Groot N.N."/>
        </authorList>
    </citation>
    <scope>NUCLEOTIDE SEQUENCE [LARGE SCALE GENOMIC DNA]</scope>
    <source>
        <strain evidence="3">CDM_6</strain>
    </source>
</reference>
<organism evidence="2 5">
    <name type="scientific">Natrinema hispanicum</name>
    <dbReference type="NCBI Taxonomy" id="392421"/>
    <lineage>
        <taxon>Archaea</taxon>
        <taxon>Methanobacteriati</taxon>
        <taxon>Methanobacteriota</taxon>
        <taxon>Stenosarchaea group</taxon>
        <taxon>Halobacteria</taxon>
        <taxon>Halobacteriales</taxon>
        <taxon>Natrialbaceae</taxon>
        <taxon>Natrinema</taxon>
    </lineage>
</organism>
<keyword evidence="4" id="KW-1185">Reference proteome</keyword>
<proteinExistence type="predicted"/>
<reference evidence="4 5" key="2">
    <citation type="submission" date="2016-10" db="EMBL/GenBank/DDBJ databases">
        <authorList>
            <person name="Varghese N."/>
            <person name="Submissions S."/>
        </authorList>
    </citation>
    <scope>NUCLEOTIDE SEQUENCE [LARGE SCALE GENOMIC DNA]</scope>
    <source>
        <strain evidence="2 5">CDM_1</strain>
        <strain evidence="4">CDM_6</strain>
    </source>
</reference>
<dbReference type="Proteomes" id="UP000324021">
    <property type="component" value="Unassembled WGS sequence"/>
</dbReference>